<protein>
    <submittedName>
        <fullName evidence="2">Uncharacterized protein</fullName>
    </submittedName>
</protein>
<name>A0ABN9TK83_9DINO</name>
<accession>A0ABN9TK83</accession>
<dbReference type="Proteomes" id="UP001189429">
    <property type="component" value="Unassembled WGS sequence"/>
</dbReference>
<evidence type="ECO:0000313" key="2">
    <source>
        <dbReference type="EMBL" id="CAK0846003.1"/>
    </source>
</evidence>
<proteinExistence type="predicted"/>
<organism evidence="2 3">
    <name type="scientific">Prorocentrum cordatum</name>
    <dbReference type="NCBI Taxonomy" id="2364126"/>
    <lineage>
        <taxon>Eukaryota</taxon>
        <taxon>Sar</taxon>
        <taxon>Alveolata</taxon>
        <taxon>Dinophyceae</taxon>
        <taxon>Prorocentrales</taxon>
        <taxon>Prorocentraceae</taxon>
        <taxon>Prorocentrum</taxon>
    </lineage>
</organism>
<feature type="region of interest" description="Disordered" evidence="1">
    <location>
        <begin position="38"/>
        <end position="77"/>
    </location>
</feature>
<keyword evidence="3" id="KW-1185">Reference proteome</keyword>
<evidence type="ECO:0000256" key="1">
    <source>
        <dbReference type="SAM" id="MobiDB-lite"/>
    </source>
</evidence>
<dbReference type="EMBL" id="CAUYUJ010014784">
    <property type="protein sequence ID" value="CAK0846003.1"/>
    <property type="molecule type" value="Genomic_DNA"/>
</dbReference>
<sequence>MRAQADIDNGLSRILELLAAYVDDVAVASQQLWPKLDAARTPRGAHAVETAGRGRGPGAAAGGGLGEEGEGHQEVKSRMRQMRAFYTSDLENQRDRFRTTLLNSLPELTDSAMAGIMDHLASVNMFETPRTL</sequence>
<feature type="compositionally biased region" description="Gly residues" evidence="1">
    <location>
        <begin position="53"/>
        <end position="66"/>
    </location>
</feature>
<gene>
    <name evidence="2" type="ORF">PCOR1329_LOCUS39614</name>
</gene>
<reference evidence="2" key="1">
    <citation type="submission" date="2023-10" db="EMBL/GenBank/DDBJ databases">
        <authorList>
            <person name="Chen Y."/>
            <person name="Shah S."/>
            <person name="Dougan E. K."/>
            <person name="Thang M."/>
            <person name="Chan C."/>
        </authorList>
    </citation>
    <scope>NUCLEOTIDE SEQUENCE [LARGE SCALE GENOMIC DNA]</scope>
</reference>
<evidence type="ECO:0000313" key="3">
    <source>
        <dbReference type="Proteomes" id="UP001189429"/>
    </source>
</evidence>
<comment type="caution">
    <text evidence="2">The sequence shown here is derived from an EMBL/GenBank/DDBJ whole genome shotgun (WGS) entry which is preliminary data.</text>
</comment>